<dbReference type="PANTHER" id="PTHR46250">
    <property type="entry name" value="MYB/SANT-LIKE DNA-BINDING DOMAIN PROTEIN-RELATED"/>
    <property type="match status" value="1"/>
</dbReference>
<evidence type="ECO:0000256" key="1">
    <source>
        <dbReference type="SAM" id="MobiDB-lite"/>
    </source>
</evidence>
<reference evidence="3" key="2">
    <citation type="submission" date="2018-02" db="UniProtKB">
        <authorList>
            <consortium name="EnsemblPlants"/>
        </authorList>
    </citation>
    <scope>IDENTIFICATION</scope>
    <source>
        <strain evidence="3">Williams 82</strain>
    </source>
</reference>
<name>A0A0R0K6G2_SOYBN</name>
<organism evidence="2">
    <name type="scientific">Glycine max</name>
    <name type="common">Soybean</name>
    <name type="synonym">Glycine hispida</name>
    <dbReference type="NCBI Taxonomy" id="3847"/>
    <lineage>
        <taxon>Eukaryota</taxon>
        <taxon>Viridiplantae</taxon>
        <taxon>Streptophyta</taxon>
        <taxon>Embryophyta</taxon>
        <taxon>Tracheophyta</taxon>
        <taxon>Spermatophyta</taxon>
        <taxon>Magnoliopsida</taxon>
        <taxon>eudicotyledons</taxon>
        <taxon>Gunneridae</taxon>
        <taxon>Pentapetalae</taxon>
        <taxon>rosids</taxon>
        <taxon>fabids</taxon>
        <taxon>Fabales</taxon>
        <taxon>Fabaceae</taxon>
        <taxon>Papilionoideae</taxon>
        <taxon>50 kb inversion clade</taxon>
        <taxon>NPAAA clade</taxon>
        <taxon>indigoferoid/millettioid clade</taxon>
        <taxon>Phaseoleae</taxon>
        <taxon>Glycine</taxon>
        <taxon>Glycine subgen. Soja</taxon>
    </lineage>
</organism>
<dbReference type="Proteomes" id="UP000008827">
    <property type="component" value="Chromosome 4"/>
</dbReference>
<dbReference type="EnsemblPlants" id="KRH62278">
    <property type="protein sequence ID" value="KRH62278"/>
    <property type="gene ID" value="GLYMA_04G097600"/>
</dbReference>
<evidence type="ECO:0000313" key="4">
    <source>
        <dbReference type="Proteomes" id="UP000008827"/>
    </source>
</evidence>
<keyword evidence="4" id="KW-1185">Reference proteome</keyword>
<evidence type="ECO:0000313" key="3">
    <source>
        <dbReference type="EnsemblPlants" id="KRH62278"/>
    </source>
</evidence>
<dbReference type="InParanoid" id="A0A0R0K6G2"/>
<sequence length="100" mass="11403">MKRWSIKLNDVVDMMNTSGFGWDDTRKNILKLATMLIKEFEKLQGIFGKDRANGRGAERCEDAMENQIGENQVSDDDEWLHQHDNSPSFIGNTFVGPPSK</sequence>
<reference evidence="2" key="3">
    <citation type="submission" date="2018-07" db="EMBL/GenBank/DDBJ databases">
        <title>WGS assembly of Glycine max.</title>
        <authorList>
            <person name="Schmutz J."/>
            <person name="Cannon S."/>
            <person name="Schlueter J."/>
            <person name="Ma J."/>
            <person name="Mitros T."/>
            <person name="Nelson W."/>
            <person name="Hyten D."/>
            <person name="Song Q."/>
            <person name="Thelen J."/>
            <person name="Cheng J."/>
            <person name="Xu D."/>
            <person name="Hellsten U."/>
            <person name="May G."/>
            <person name="Yu Y."/>
            <person name="Sakurai T."/>
            <person name="Umezawa T."/>
            <person name="Bhattacharyya M."/>
            <person name="Sandhu D."/>
            <person name="Valliyodan B."/>
            <person name="Lindquist E."/>
            <person name="Peto M."/>
            <person name="Grant D."/>
            <person name="Shu S."/>
            <person name="Goodstein D."/>
            <person name="Barry K."/>
            <person name="Futrell-Griggs M."/>
            <person name="Abernathy B."/>
            <person name="Du J."/>
            <person name="Tian Z."/>
            <person name="Zhu L."/>
            <person name="Gill N."/>
            <person name="Joshi T."/>
            <person name="Libault M."/>
            <person name="Sethuraman A."/>
            <person name="Zhang X."/>
            <person name="Shinozaki K."/>
            <person name="Nguyen H."/>
            <person name="Wing R."/>
            <person name="Cregan P."/>
            <person name="Specht J."/>
            <person name="Grimwood J."/>
            <person name="Rokhsar D."/>
            <person name="Stacey G."/>
            <person name="Shoemaker R."/>
            <person name="Jackson S."/>
        </authorList>
    </citation>
    <scope>NUCLEOTIDE SEQUENCE</scope>
    <source>
        <tissue evidence="2">Callus</tissue>
    </source>
</reference>
<feature type="region of interest" description="Disordered" evidence="1">
    <location>
        <begin position="71"/>
        <end position="100"/>
    </location>
</feature>
<protein>
    <recommendedName>
        <fullName evidence="5">Myb/SANT-like domain-containing protein</fullName>
    </recommendedName>
</protein>
<dbReference type="EMBL" id="CM000837">
    <property type="protein sequence ID" value="KRH62278.1"/>
    <property type="molecule type" value="Genomic_DNA"/>
</dbReference>
<reference evidence="2 3" key="1">
    <citation type="journal article" date="2010" name="Nature">
        <title>Genome sequence of the palaeopolyploid soybean.</title>
        <authorList>
            <person name="Schmutz J."/>
            <person name="Cannon S.B."/>
            <person name="Schlueter J."/>
            <person name="Ma J."/>
            <person name="Mitros T."/>
            <person name="Nelson W."/>
            <person name="Hyten D.L."/>
            <person name="Song Q."/>
            <person name="Thelen J.J."/>
            <person name="Cheng J."/>
            <person name="Xu D."/>
            <person name="Hellsten U."/>
            <person name="May G.D."/>
            <person name="Yu Y."/>
            <person name="Sakurai T."/>
            <person name="Umezawa T."/>
            <person name="Bhattacharyya M.K."/>
            <person name="Sandhu D."/>
            <person name="Valliyodan B."/>
            <person name="Lindquist E."/>
            <person name="Peto M."/>
            <person name="Grant D."/>
            <person name="Shu S."/>
            <person name="Goodstein D."/>
            <person name="Barry K."/>
            <person name="Futrell-Griggs M."/>
            <person name="Abernathy B."/>
            <person name="Du J."/>
            <person name="Tian Z."/>
            <person name="Zhu L."/>
            <person name="Gill N."/>
            <person name="Joshi T."/>
            <person name="Libault M."/>
            <person name="Sethuraman A."/>
            <person name="Zhang X.-C."/>
            <person name="Shinozaki K."/>
            <person name="Nguyen H.T."/>
            <person name="Wing R.A."/>
            <person name="Cregan P."/>
            <person name="Specht J."/>
            <person name="Grimwood J."/>
            <person name="Rokhsar D."/>
            <person name="Stacey G."/>
            <person name="Shoemaker R.C."/>
            <person name="Jackson S.A."/>
        </authorList>
    </citation>
    <scope>NUCLEOTIDE SEQUENCE</scope>
    <source>
        <strain evidence="3">cv. Williams 82</strain>
        <tissue evidence="2">Callus</tissue>
    </source>
</reference>
<gene>
    <name evidence="2" type="ORF">GLYMA_04G097600</name>
</gene>
<dbReference type="AlphaFoldDB" id="A0A0R0K6G2"/>
<dbReference type="PANTHER" id="PTHR46250:SF16">
    <property type="entry name" value="MYB_SANT-LIKE DOMAIN-CONTAINING PROTEIN"/>
    <property type="match status" value="1"/>
</dbReference>
<dbReference type="Gramene" id="KRH62278">
    <property type="protein sequence ID" value="KRH62278"/>
    <property type="gene ID" value="GLYMA_04G097600"/>
</dbReference>
<accession>A0A0R0K6G2</accession>
<evidence type="ECO:0008006" key="5">
    <source>
        <dbReference type="Google" id="ProtNLM"/>
    </source>
</evidence>
<evidence type="ECO:0000313" key="2">
    <source>
        <dbReference type="EMBL" id="KRH62278.1"/>
    </source>
</evidence>
<proteinExistence type="predicted"/>